<keyword evidence="3" id="KW-1185">Reference proteome</keyword>
<dbReference type="OrthoDB" id="8451629at2"/>
<evidence type="ECO:0000313" key="3">
    <source>
        <dbReference type="Proteomes" id="UP000283128"/>
    </source>
</evidence>
<accession>A0A3S2Z3E3</accession>
<organism evidence="2 3">
    <name type="scientific">Streptomyces antnestii</name>
    <dbReference type="NCBI Taxonomy" id="2494256"/>
    <lineage>
        <taxon>Bacteria</taxon>
        <taxon>Bacillati</taxon>
        <taxon>Actinomycetota</taxon>
        <taxon>Actinomycetes</taxon>
        <taxon>Kitasatosporales</taxon>
        <taxon>Streptomycetaceae</taxon>
        <taxon>Streptomyces</taxon>
    </lineage>
</organism>
<feature type="domain" description="Cupin type-2" evidence="1">
    <location>
        <begin position="37"/>
        <end position="92"/>
    </location>
</feature>
<sequence>MPAARVSLEAVLRTAEASRTGALWKLDGAARQLDANLVRLPSGAGVTEHVEPDLDVLLVVVEGSGTLHHAGDEEELAPGALVFVPRGERRSVTAGPGGLAYLTAHRRRPGLTIGRTQAREGGEPACLLGRICPACDRVSEDPSASFCGRCGGRLPTA</sequence>
<protein>
    <submittedName>
        <fullName evidence="2">Cupin domain-containing protein</fullName>
    </submittedName>
</protein>
<dbReference type="EMBL" id="RZYA01000002">
    <property type="protein sequence ID" value="RVU27751.1"/>
    <property type="molecule type" value="Genomic_DNA"/>
</dbReference>
<evidence type="ECO:0000259" key="1">
    <source>
        <dbReference type="Pfam" id="PF07883"/>
    </source>
</evidence>
<dbReference type="Gene3D" id="2.60.120.10">
    <property type="entry name" value="Jelly Rolls"/>
    <property type="match status" value="1"/>
</dbReference>
<dbReference type="SUPFAM" id="SSF51182">
    <property type="entry name" value="RmlC-like cupins"/>
    <property type="match status" value="1"/>
</dbReference>
<dbReference type="RefSeq" id="WP_127826907.1">
    <property type="nucleotide sequence ID" value="NZ_RZYA01000002.1"/>
</dbReference>
<name>A0A3S2Z3E3_9ACTN</name>
<gene>
    <name evidence="2" type="ORF">EOT10_05475</name>
</gene>
<dbReference type="Pfam" id="PF07883">
    <property type="entry name" value="Cupin_2"/>
    <property type="match status" value="1"/>
</dbReference>
<dbReference type="InterPro" id="IPR011051">
    <property type="entry name" value="RmlC_Cupin_sf"/>
</dbReference>
<dbReference type="InterPro" id="IPR013096">
    <property type="entry name" value="Cupin_2"/>
</dbReference>
<evidence type="ECO:0000313" key="2">
    <source>
        <dbReference type="EMBL" id="RVU27751.1"/>
    </source>
</evidence>
<dbReference type="AlphaFoldDB" id="A0A3S2Z3E3"/>
<dbReference type="InterPro" id="IPR014710">
    <property type="entry name" value="RmlC-like_jellyroll"/>
</dbReference>
<comment type="caution">
    <text evidence="2">The sequence shown here is derived from an EMBL/GenBank/DDBJ whole genome shotgun (WGS) entry which is preliminary data.</text>
</comment>
<dbReference type="Proteomes" id="UP000283128">
    <property type="component" value="Unassembled WGS sequence"/>
</dbReference>
<proteinExistence type="predicted"/>
<reference evidence="2 3" key="1">
    <citation type="submission" date="2019-01" db="EMBL/GenBank/DDBJ databases">
        <title>Genome sequences of Streptomyces and Rhizobium isolates collected from root and soil.</title>
        <authorList>
            <person name="Chhettri S."/>
            <person name="Sevigny J.L."/>
            <person name="Sen A."/>
            <person name="Ennis N."/>
            <person name="Tisa L."/>
        </authorList>
    </citation>
    <scope>NUCLEOTIDE SEQUENCE [LARGE SCALE GENOMIC DNA]</scope>
    <source>
        <strain evidence="2 3">San01</strain>
    </source>
</reference>